<evidence type="ECO:0000256" key="2">
    <source>
        <dbReference type="ARBA" id="ARBA00022487"/>
    </source>
</evidence>
<dbReference type="InterPro" id="IPR000997">
    <property type="entry name" value="Cholinesterase"/>
</dbReference>
<evidence type="ECO:0000313" key="8">
    <source>
        <dbReference type="EMBL" id="PAA80450.1"/>
    </source>
</evidence>
<evidence type="ECO:0000256" key="6">
    <source>
        <dbReference type="SAM" id="Phobius"/>
    </source>
</evidence>
<evidence type="ECO:0000313" key="9">
    <source>
        <dbReference type="Proteomes" id="UP000215902"/>
    </source>
</evidence>
<evidence type="ECO:0000256" key="4">
    <source>
        <dbReference type="ARBA" id="ARBA00023157"/>
    </source>
</evidence>
<feature type="domain" description="Carboxylesterase type B" evidence="7">
    <location>
        <begin position="631"/>
        <end position="1141"/>
    </location>
</feature>
<evidence type="ECO:0000256" key="3">
    <source>
        <dbReference type="ARBA" id="ARBA00022801"/>
    </source>
</evidence>
<feature type="non-terminal residue" evidence="8">
    <location>
        <position position="1"/>
    </location>
</feature>
<dbReference type="InterPro" id="IPR050654">
    <property type="entry name" value="AChE-related_enzymes"/>
</dbReference>
<dbReference type="Gene3D" id="3.40.50.1820">
    <property type="entry name" value="alpha/beta hydrolase"/>
    <property type="match status" value="6"/>
</dbReference>
<dbReference type="GO" id="GO:0019695">
    <property type="term" value="P:choline metabolic process"/>
    <property type="evidence" value="ECO:0007669"/>
    <property type="project" value="TreeGrafter"/>
</dbReference>
<dbReference type="PANTHER" id="PTHR43918:SF4">
    <property type="entry name" value="CARBOXYLIC ESTER HYDROLASE"/>
    <property type="match status" value="1"/>
</dbReference>
<feature type="domain" description="Carboxylesterase type B" evidence="7">
    <location>
        <begin position="2878"/>
        <end position="3374"/>
    </location>
</feature>
<feature type="compositionally biased region" description="Low complexity" evidence="5">
    <location>
        <begin position="3412"/>
        <end position="3463"/>
    </location>
</feature>
<feature type="transmembrane region" description="Helical" evidence="6">
    <location>
        <begin position="3484"/>
        <end position="3507"/>
    </location>
</feature>
<comment type="caution">
    <text evidence="8">The sequence shown here is derived from an EMBL/GenBank/DDBJ whole genome shotgun (WGS) entry which is preliminary data.</text>
</comment>
<keyword evidence="6" id="KW-1133">Transmembrane helix</keyword>
<proteinExistence type="inferred from homology"/>
<dbReference type="PROSITE" id="PS00941">
    <property type="entry name" value="CARBOXYLESTERASE_B_2"/>
    <property type="match status" value="5"/>
</dbReference>
<sequence length="3577" mass="399423">RVRTANQFFGDLEPTGRMRPLQATLAAALLLAFCAGFNAESIIGTVQVIYEGYEFNGLKVNASGVNESKEIHRFLSIPYAQPPTGIRRFAKPEALNFSRDVQIDAKKQPPLCPQDNTTKSLPYSEDCLYMNIWSPDTTSGTKYPVLVYIHGGRFETGGIAEPEYQGETLVRNQNIVFVTINYRLGATGFLYLDSTLMPGNFGLLDQRLALKTITSMISSFGGDPNRITLAGHGTGSASVGFHIATQDVPVTRAVMMGGSHLMPLVWSNDIDAVRGVSERFANIQLNCARGEGKLQEVIECLRNDISIEKLIEEQKNYEKLYISLEFMPVLDKEFFNFMDPLITWGERRKNVTLLMGVTADSGIEFALNSLRTRNLTTDILNRDVYYEILRQQFVHYPRFPTELDDTGLKFLQLSHTEWNDAQNKELLLKKWSEALGDFSFLCPTLYALFDDDRPQPGEDMNAYLYYFGAPDPFRDNEAPGHVNDVRYFLGVPDGPGLPYPSEHNELAKRMMEDLANFVTTGRPNNNWRSVIAGDWNYNSYLPVQDPGLYDLTGGFAIRRCRWWYDTLSFVNRLVPGDSAKPMNPLRQDPFLLDGSTIGAAPARSKPQQEAAANNFQPTSAQIIDNATVELTEVGATVRGHRLSANGKEIERFLGIPYAQPPTGDLRFAKPALKDIANATIDAQTMPKACPQAWNTTLEEDEDCLYLNIWTPRPSLTANESQQVPVLVYIHGGFFEVGGINDPYRSGEKIVELQDVVVVTIGYRLGVLGFLPFSAEGSRGNFGLFDQEMALKWVEANIHHFGGNASLITAVGDDAGAVSIGYHLIRNETRISRVILQTGSPSMAYPLNNDTDGTRMRIEQYLQLMGCNNSTTDAQLACMRAKSVSDINSVYTNEFANKFGPEALVTVDGDFLKEDPWHSVQQGDMSQVPMIVGFVDRPGNEIINRRIRFGELDLANISYDEVLQNIVNASYYNPRLPKELKQPGATLIGMQYRPPLLHRQVLIDSLSEAYSDRFYTCGNNEYLQQVISKRHPLDAFLYHYVFSEKSNVENITSDGASLSEDTFYLFGNPLQGPEWNDEQKSLSEKMIELFTHFAKTGNPNPENSLDLWWEYTANLKPYLVLDAQVHNVSVNWGFRINDCGFWQEVLPYVNELKEPPEPTRPPIGPEGEIIDEIIIEIDLGRTQNRISIAGDVVRLANGKIIKRFLGLPYAEMPLTRWSYASFPKGGNYTAKSMPPACPQTINPVPERSMSEDCLYINVFFPNDTSTTYPTVVFLHGGNYTSGANSLPEYRGEQLLENEDVILITVNYRLGALGFLFLDDEKLPGNFGLMDQRLALDFIQRVIPFFGGSRTQITLMGHGTDAASAGFHAVTDSKDFFDRMILMGGSPSMPLAWSSSTQKVLEDSEHFVNVQLECARGPLDSVLECLRNLTLDKIMTEQLNMQHSRDHLVFLPVFNQSFFNYTHPYDAWSKGEMDKPYMTGVGSDSGRYYIEQSLARRNISWESLNRTIFERIVELQFNYFPRFPERNTATGIQFLKLALTEWNYYDYNKRIKAIWSRAMGDFNFLCPIWEATSDLLRAKQHDIHMYYIDVEDPLRVQEDLIGADHWGDIRYLFGEPLRKDLYPEVHKNLSRLMMHDFVQYIGGSAPSHWNATSQETSDFLLYDILQTDSGGPGNLVSVMVPDGFGLNTGRCPLWKNELPYVKSFVSAPFQEEETSKITVSASRKRPAIGKTSSVKDESEFNLYEVVSNYTVDVPGFGKVTGQTIMTLSNNITMSQFLGVRYAQPPVGNRRLAKPVKPHTTSDSKHLALTMPPMCIQREHHNRNMSEDCLYLNIWTPRRAGRNVNDISVLVFIHGGFFEVGGISEDRWQGSMILDHYDAVVVTMNYRLGAFGFLSLDNKEVIGNYGLWDQEMALQWVADNIESFGGNKNRITLMGVEAGAVSIGYHMARPGQNRFHQVVLMTGSPYMSYPLTNDTEEARELQVTFVRTRLRCQGAELLSCIRGLSANEINEQQGVFQQLFQRIEFPPVVDGDFISSDPWTVNPSSLMQVPMIFGGVDRPGNFLLERATDGLLLTPGNFTHAVYLQTLQRMTEYFPRFPKSMTTAGRNGLRNHFMQYNGQGNFERDIRDLGLAISDRYYTCANNKFLDAYSKASSQPVYNYLFTEGNEYEESELPLLHASLFEDAFYVFGNPSSPGPARPDEQRELSDEIMQSIVNFARNGEPGGAIPWERYDASNKSHLLLDADNLPPRMYKDGYRRQQCGFWDEILPYVNSLNDTGTTPPPTAPPTRPPIGPDGTVVGNATASITPDLSIVGHRVLTPNGMKNISRFLGVPYAEPPVGDLRFAPPRAIPNSPGTFIAQTLPHACPQDNRTLGVAYSEDCLYLNIWTPGAVQGRNYPVIVYLHGGNFESGSISQRELFGENLLSYEDVVLVTVAYRLGAFGFLYLSDSELPGNMGLLDQRLALNEVKRYISMFGGDPENIALAGHGIGAAAVGFHSITASKQNFKRAIMMGGSPTMPMAWYDSNGGKENTRELNLAFVSLALGCPSTNISEAITCLKTLDTKNIVDAQTPFLQLLLTLEFRPVLDSAFFNNRDPLEAWRHQEQGSSNTEMLMGFTTDTGGSYVEQALVNQNLTLADIDAETYTQLLNRTFPYHPRFPRKLSETGTDFINLYFDDYIGSPDKQTLLNTWGQAVGDRYFLCPVWETIVQKGRNQTSTETYLYVFTARDPWDTDRMQLGSDHQADLRYFFGIPAGTGIAYPESHRNLSVRMMRDIVKFVKDGKPNPSWQTTKLGVWDYADYNNLYSDRYNATEGASTIQRCGVWYYDLPYVDGLVKSAKKSPEPLRRKSALSLPDVTTNEAPKSDRIIPRRTRTAIRNYNVSVSGYGTVVGSTVLTTDNNTISEFLGVRYAQPPLGDLRFKKPEPLRDAGDGVTHMALEMGLPCYQRNYYNFANMTEDCLTLNIWTPRTESNPSGTYPVIVFIHGGFFEVGSSAESRWNGENILDHEQAVIVTINYRLGAFGFLALNSSMASGITGNMGLFDQEAAISWVAKNIEAFGGDKNAITLAGAEAGSISVGYHLLREPTANKPFHRVIMMTGSPIQSYPLSDKPDFVKQYHAEFVRTLNCSSDVVNCLQSLSADVINEKQEDFNQIFTGIEFQPIIDNDFFTADPWVLVRDGKFAKMPMIIGQTSSPGNFLLERIVGNIILNKENFTLETYRQALVESNTFFPRFPTQMTTSGQEALKLFKSPWANLESFELKIREWAEALSDRYFTCDITEFTEKFVEKNPTNSTYYYLFDEKALFQGESLPLLGATLFEDAFFFFGNPTSPGPAETVERANLSESIMRRFVKFARDGNPNANPSSPTWRPYELGFKKTKYFRALGIDRFPELNFGFRRQDCGWWEKVLPYVDDLVYPATTTATSPTATPTTTSTTAPPTTTSSATSPTTITSTSTSATTTTMTPEPTTMTTQAPSSSTRPPIGPQDSPDSGFYALVTVIPILGVALIGLAIFVVVKVVMGASSVVAPTAAAAGGGAAAFGAAEAGTAAAPASAAPASAENPTSAEVVNEAYEADGADGEEGSTDL</sequence>
<comment type="similarity">
    <text evidence="1">Belongs to the type-B carboxylesterase/lipase family.</text>
</comment>
<dbReference type="OrthoDB" id="408631at2759"/>
<dbReference type="GO" id="GO:0005886">
    <property type="term" value="C:plasma membrane"/>
    <property type="evidence" value="ECO:0007669"/>
    <property type="project" value="TreeGrafter"/>
</dbReference>
<gene>
    <name evidence="8" type="ORF">BOX15_Mlig018316g3</name>
</gene>
<dbReference type="PRINTS" id="PR00878">
    <property type="entry name" value="CHOLNESTRASE"/>
</dbReference>
<dbReference type="InterPro" id="IPR029058">
    <property type="entry name" value="AB_hydrolase_fold"/>
</dbReference>
<evidence type="ECO:0000259" key="7">
    <source>
        <dbReference type="Pfam" id="PF00135"/>
    </source>
</evidence>
<evidence type="ECO:0000256" key="5">
    <source>
        <dbReference type="SAM" id="MobiDB-lite"/>
    </source>
</evidence>
<feature type="domain" description="Carboxylesterase type B" evidence="7">
    <location>
        <begin position="1748"/>
        <end position="2260"/>
    </location>
</feature>
<dbReference type="GO" id="GO:0006581">
    <property type="term" value="P:acetylcholine catabolic process"/>
    <property type="evidence" value="ECO:0007669"/>
    <property type="project" value="TreeGrafter"/>
</dbReference>
<keyword evidence="6" id="KW-0472">Membrane</keyword>
<feature type="domain" description="Carboxylesterase type B" evidence="7">
    <location>
        <begin position="2308"/>
        <end position="2793"/>
    </location>
</feature>
<dbReference type="GO" id="GO:0003990">
    <property type="term" value="F:acetylcholinesterase activity"/>
    <property type="evidence" value="ECO:0007669"/>
    <property type="project" value="TreeGrafter"/>
</dbReference>
<feature type="compositionally biased region" description="Low complexity" evidence="5">
    <location>
        <begin position="3540"/>
        <end position="3557"/>
    </location>
</feature>
<dbReference type="PANTHER" id="PTHR43918">
    <property type="entry name" value="ACETYLCHOLINESTERASE"/>
    <property type="match status" value="1"/>
</dbReference>
<feature type="region of interest" description="Disordered" evidence="5">
    <location>
        <begin position="3412"/>
        <end position="3478"/>
    </location>
</feature>
<feature type="domain" description="Carboxylesterase type B" evidence="7">
    <location>
        <begin position="65"/>
        <end position="534"/>
    </location>
</feature>
<keyword evidence="6" id="KW-0812">Transmembrane</keyword>
<accession>A0A267G2Z9</accession>
<keyword evidence="9" id="KW-1185">Reference proteome</keyword>
<dbReference type="STRING" id="282301.A0A267G2Z9"/>
<dbReference type="InterPro" id="IPR019819">
    <property type="entry name" value="Carboxylesterase_B_CS"/>
</dbReference>
<reference evidence="8 9" key="1">
    <citation type="submission" date="2017-06" db="EMBL/GenBank/DDBJ databases">
        <title>A platform for efficient transgenesis in Macrostomum lignano, a flatworm model organism for stem cell research.</title>
        <authorList>
            <person name="Berezikov E."/>
        </authorList>
    </citation>
    <scope>NUCLEOTIDE SEQUENCE [LARGE SCALE GENOMIC DNA]</scope>
    <source>
        <strain evidence="8">DV1</strain>
        <tissue evidence="8">Whole organism</tissue>
    </source>
</reference>
<keyword evidence="2" id="KW-0719">Serine esterase</keyword>
<dbReference type="GO" id="GO:0005615">
    <property type="term" value="C:extracellular space"/>
    <property type="evidence" value="ECO:0007669"/>
    <property type="project" value="TreeGrafter"/>
</dbReference>
<protein>
    <recommendedName>
        <fullName evidence="7">Carboxylesterase type B domain-containing protein</fullName>
    </recommendedName>
</protein>
<dbReference type="SUPFAM" id="SSF53474">
    <property type="entry name" value="alpha/beta-Hydrolases"/>
    <property type="match status" value="6"/>
</dbReference>
<evidence type="ECO:0000256" key="1">
    <source>
        <dbReference type="ARBA" id="ARBA00005964"/>
    </source>
</evidence>
<organism evidence="8 9">
    <name type="scientific">Macrostomum lignano</name>
    <dbReference type="NCBI Taxonomy" id="282301"/>
    <lineage>
        <taxon>Eukaryota</taxon>
        <taxon>Metazoa</taxon>
        <taxon>Spiralia</taxon>
        <taxon>Lophotrochozoa</taxon>
        <taxon>Platyhelminthes</taxon>
        <taxon>Rhabditophora</taxon>
        <taxon>Macrostomorpha</taxon>
        <taxon>Macrostomida</taxon>
        <taxon>Macrostomidae</taxon>
        <taxon>Macrostomum</taxon>
    </lineage>
</organism>
<dbReference type="Proteomes" id="UP000215902">
    <property type="component" value="Unassembled WGS sequence"/>
</dbReference>
<feature type="region of interest" description="Disordered" evidence="5">
    <location>
        <begin position="3540"/>
        <end position="3577"/>
    </location>
</feature>
<feature type="compositionally biased region" description="Acidic residues" evidence="5">
    <location>
        <begin position="3563"/>
        <end position="3577"/>
    </location>
</feature>
<name>A0A267G2Z9_9PLAT</name>
<dbReference type="InterPro" id="IPR002018">
    <property type="entry name" value="CarbesteraseB"/>
</dbReference>
<feature type="domain" description="Carboxylesterase type B" evidence="7">
    <location>
        <begin position="1187"/>
        <end position="1658"/>
    </location>
</feature>
<keyword evidence="4" id="KW-1015">Disulfide bond</keyword>
<dbReference type="Pfam" id="PF00135">
    <property type="entry name" value="COesterase"/>
    <property type="match status" value="6"/>
</dbReference>
<keyword evidence="3" id="KW-0378">Hydrolase</keyword>
<dbReference type="EMBL" id="NIVC01000581">
    <property type="protein sequence ID" value="PAA80450.1"/>
    <property type="molecule type" value="Genomic_DNA"/>
</dbReference>